<accession>U7QE44</accession>
<reference evidence="1 2" key="1">
    <citation type="journal article" date="2013" name="Front. Microbiol.">
        <title>Comparative genomic analyses of the cyanobacterium, Lyngbya aestuarii BL J, a powerful hydrogen producer.</title>
        <authorList>
            <person name="Kothari A."/>
            <person name="Vaughn M."/>
            <person name="Garcia-Pichel F."/>
        </authorList>
    </citation>
    <scope>NUCLEOTIDE SEQUENCE [LARGE SCALE GENOMIC DNA]</scope>
    <source>
        <strain evidence="1 2">BL J</strain>
    </source>
</reference>
<sequence length="37" mass="4514">MFLLKMVLLRNYEIYSEWVVTNTRVCYLSIFNLKTVL</sequence>
<evidence type="ECO:0000313" key="1">
    <source>
        <dbReference type="EMBL" id="ERT05315.1"/>
    </source>
</evidence>
<dbReference type="AlphaFoldDB" id="U7QE44"/>
<comment type="caution">
    <text evidence="1">The sequence shown here is derived from an EMBL/GenBank/DDBJ whole genome shotgun (WGS) entry which is preliminary data.</text>
</comment>
<gene>
    <name evidence="1" type="ORF">M595_4748</name>
</gene>
<protein>
    <submittedName>
        <fullName evidence="1">Uncharacterized protein</fullName>
    </submittedName>
</protein>
<keyword evidence="2" id="KW-1185">Reference proteome</keyword>
<dbReference type="Proteomes" id="UP000017127">
    <property type="component" value="Unassembled WGS sequence"/>
</dbReference>
<organism evidence="1 2">
    <name type="scientific">Lyngbya aestuarii BL J</name>
    <dbReference type="NCBI Taxonomy" id="1348334"/>
    <lineage>
        <taxon>Bacteria</taxon>
        <taxon>Bacillati</taxon>
        <taxon>Cyanobacteriota</taxon>
        <taxon>Cyanophyceae</taxon>
        <taxon>Oscillatoriophycideae</taxon>
        <taxon>Oscillatoriales</taxon>
        <taxon>Microcoleaceae</taxon>
        <taxon>Lyngbya</taxon>
    </lineage>
</organism>
<proteinExistence type="predicted"/>
<evidence type="ECO:0000313" key="2">
    <source>
        <dbReference type="Proteomes" id="UP000017127"/>
    </source>
</evidence>
<dbReference type="EMBL" id="AUZM01000061">
    <property type="protein sequence ID" value="ERT05315.1"/>
    <property type="molecule type" value="Genomic_DNA"/>
</dbReference>
<name>U7QE44_9CYAN</name>